<dbReference type="Pfam" id="PF13927">
    <property type="entry name" value="Ig_3"/>
    <property type="match status" value="1"/>
</dbReference>
<dbReference type="OrthoDB" id="10425371at2759"/>
<dbReference type="AlphaFoldDB" id="A0A6J8DTR4"/>
<dbReference type="PROSITE" id="PS50835">
    <property type="entry name" value="IG_LIKE"/>
    <property type="match status" value="1"/>
</dbReference>
<organism evidence="2 3">
    <name type="scientific">Mytilus coruscus</name>
    <name type="common">Sea mussel</name>
    <dbReference type="NCBI Taxonomy" id="42192"/>
    <lineage>
        <taxon>Eukaryota</taxon>
        <taxon>Metazoa</taxon>
        <taxon>Spiralia</taxon>
        <taxon>Lophotrochozoa</taxon>
        <taxon>Mollusca</taxon>
        <taxon>Bivalvia</taxon>
        <taxon>Autobranchia</taxon>
        <taxon>Pteriomorphia</taxon>
        <taxon>Mytilida</taxon>
        <taxon>Mytiloidea</taxon>
        <taxon>Mytilidae</taxon>
        <taxon>Mytilinae</taxon>
        <taxon>Mytilus</taxon>
    </lineage>
</organism>
<dbReference type="SUPFAM" id="SSF48726">
    <property type="entry name" value="Immunoglobulin"/>
    <property type="match status" value="1"/>
</dbReference>
<dbReference type="SMART" id="SM00409">
    <property type="entry name" value="IG"/>
    <property type="match status" value="1"/>
</dbReference>
<sequence length="182" mass="20688">MTVTKVKKFVPGEEVILDCNVKITSHHTVSWLFENTVIWTGDKLNKMSNNSLRYEITEKMNLRIKNTSIDDEGKYTCLLSPSSIDGKYTVKLESKPIEEQNNQNSSHLLQSDAQNNKTTVHTTPTETTDQILNAEVKTNLNEERNNVKNTSELNHLNSFYKYVSELLINIASDASNKTFCSI</sequence>
<evidence type="ECO:0000259" key="1">
    <source>
        <dbReference type="PROSITE" id="PS50835"/>
    </source>
</evidence>
<protein>
    <submittedName>
        <fullName evidence="2">CNTN2</fullName>
    </submittedName>
</protein>
<reference evidence="2 3" key="1">
    <citation type="submission" date="2020-06" db="EMBL/GenBank/DDBJ databases">
        <authorList>
            <person name="Li R."/>
            <person name="Bekaert M."/>
        </authorList>
    </citation>
    <scope>NUCLEOTIDE SEQUENCE [LARGE SCALE GENOMIC DNA]</scope>
    <source>
        <strain evidence="3">wild</strain>
    </source>
</reference>
<feature type="domain" description="Ig-like" evidence="1">
    <location>
        <begin position="1"/>
        <end position="93"/>
    </location>
</feature>
<dbReference type="Proteomes" id="UP000507470">
    <property type="component" value="Unassembled WGS sequence"/>
</dbReference>
<dbReference type="InterPro" id="IPR013783">
    <property type="entry name" value="Ig-like_fold"/>
</dbReference>
<dbReference type="InterPro" id="IPR003599">
    <property type="entry name" value="Ig_sub"/>
</dbReference>
<dbReference type="Gene3D" id="2.60.40.10">
    <property type="entry name" value="Immunoglobulins"/>
    <property type="match status" value="1"/>
</dbReference>
<name>A0A6J8DTR4_MYTCO</name>
<dbReference type="InterPro" id="IPR036179">
    <property type="entry name" value="Ig-like_dom_sf"/>
</dbReference>
<keyword evidence="3" id="KW-1185">Reference proteome</keyword>
<evidence type="ECO:0000313" key="3">
    <source>
        <dbReference type="Proteomes" id="UP000507470"/>
    </source>
</evidence>
<proteinExistence type="predicted"/>
<gene>
    <name evidence="2" type="ORF">MCOR_43383</name>
</gene>
<evidence type="ECO:0000313" key="2">
    <source>
        <dbReference type="EMBL" id="CAC5410180.1"/>
    </source>
</evidence>
<dbReference type="InterPro" id="IPR007110">
    <property type="entry name" value="Ig-like_dom"/>
</dbReference>
<dbReference type="EMBL" id="CACVKT020007731">
    <property type="protein sequence ID" value="CAC5410180.1"/>
    <property type="molecule type" value="Genomic_DNA"/>
</dbReference>
<accession>A0A6J8DTR4</accession>